<gene>
    <name evidence="2" type="primary">catD_0</name>
    <name evidence="2" type="ORF">LHYA1_G005176</name>
</gene>
<evidence type="ECO:0000313" key="2">
    <source>
        <dbReference type="EMBL" id="TVY28011.1"/>
    </source>
</evidence>
<protein>
    <submittedName>
        <fullName evidence="2">3-oxoadipate enol-lactonase</fullName>
    </submittedName>
</protein>
<dbReference type="SUPFAM" id="SSF53474">
    <property type="entry name" value="alpha/beta-Hydrolases"/>
    <property type="match status" value="1"/>
</dbReference>
<dbReference type="GeneID" id="41985374"/>
<feature type="domain" description="AB hydrolase-1" evidence="1">
    <location>
        <begin position="150"/>
        <end position="395"/>
    </location>
</feature>
<reference evidence="2 3" key="1">
    <citation type="submission" date="2018-05" db="EMBL/GenBank/DDBJ databases">
        <title>Genome sequencing and assembly of the regulated plant pathogen Lachnellula willkommii and related sister species for the development of diagnostic species identification markers.</title>
        <authorList>
            <person name="Giroux E."/>
            <person name="Bilodeau G."/>
        </authorList>
    </citation>
    <scope>NUCLEOTIDE SEQUENCE [LARGE SCALE GENOMIC DNA]</scope>
    <source>
        <strain evidence="2 3">CBS 185.66</strain>
    </source>
</reference>
<dbReference type="OrthoDB" id="19657at2759"/>
<dbReference type="EMBL" id="QGMH01000038">
    <property type="protein sequence ID" value="TVY28011.1"/>
    <property type="molecule type" value="Genomic_DNA"/>
</dbReference>
<dbReference type="InterPro" id="IPR000073">
    <property type="entry name" value="AB_hydrolase_1"/>
</dbReference>
<organism evidence="2 3">
    <name type="scientific">Lachnellula hyalina</name>
    <dbReference type="NCBI Taxonomy" id="1316788"/>
    <lineage>
        <taxon>Eukaryota</taxon>
        <taxon>Fungi</taxon>
        <taxon>Dikarya</taxon>
        <taxon>Ascomycota</taxon>
        <taxon>Pezizomycotina</taxon>
        <taxon>Leotiomycetes</taxon>
        <taxon>Helotiales</taxon>
        <taxon>Lachnaceae</taxon>
        <taxon>Lachnellula</taxon>
    </lineage>
</organism>
<dbReference type="Pfam" id="PF00561">
    <property type="entry name" value="Abhydrolase_1"/>
    <property type="match status" value="1"/>
</dbReference>
<dbReference type="Gene3D" id="3.40.50.1820">
    <property type="entry name" value="alpha/beta hydrolase"/>
    <property type="match status" value="1"/>
</dbReference>
<dbReference type="Proteomes" id="UP000431533">
    <property type="component" value="Unassembled WGS sequence"/>
</dbReference>
<proteinExistence type="predicted"/>
<dbReference type="RefSeq" id="XP_031006799.1">
    <property type="nucleotide sequence ID" value="XM_031150126.1"/>
</dbReference>
<accession>A0A8H8R5I0</accession>
<evidence type="ECO:0000259" key="1">
    <source>
        <dbReference type="Pfam" id="PF00561"/>
    </source>
</evidence>
<dbReference type="AlphaFoldDB" id="A0A8H8R5I0"/>
<dbReference type="PANTHER" id="PTHR43433:SF5">
    <property type="entry name" value="AB HYDROLASE-1 DOMAIN-CONTAINING PROTEIN"/>
    <property type="match status" value="1"/>
</dbReference>
<evidence type="ECO:0000313" key="3">
    <source>
        <dbReference type="Proteomes" id="UP000431533"/>
    </source>
</evidence>
<dbReference type="InterPro" id="IPR029058">
    <property type="entry name" value="AB_hydrolase_fold"/>
</dbReference>
<sequence length="420" mass="47033">MARHLTATLYDTKSRRRRRHLQGRAGAGIALKRTEASDPCRSAEYIRNANNKSRANRPKVAEILAHTAYPDTIWKLTPTQSGQLPVASTRGGPIKIDWEVHGHGDIKLVVSEHLVLEQSRADGLWIMGLGSHKSSWQRQTLCFGHEEGDKYSSLIFDNRGMGKSDKPLMRYSTSEMAKDVLELVDHLGWTKERQLHITGVSMGGMIAQELGLLIPNRICTLNLISTAAFIKNTTTYLENLRTRIMMFVPKSLDRAVTDSAQLLFSPRWLDAPDTSPLPTSSTPLAILPPSGSYPRFTTNYERFAAQELTKRLDADGFPRRGFMMQAIAAGWHYKSPEQLGELGDRVGRERIAVVHGTEDRMISVPHGRKLIEWLGVEGVRGVVKEGVGHIFMLEEWEWHNVFLAGRFESGEALNEGVGNE</sequence>
<dbReference type="InterPro" id="IPR050471">
    <property type="entry name" value="AB_hydrolase"/>
</dbReference>
<keyword evidence="3" id="KW-1185">Reference proteome</keyword>
<name>A0A8H8R5I0_9HELO</name>
<comment type="caution">
    <text evidence="2">The sequence shown here is derived from an EMBL/GenBank/DDBJ whole genome shotgun (WGS) entry which is preliminary data.</text>
</comment>
<dbReference type="PANTHER" id="PTHR43433">
    <property type="entry name" value="HYDROLASE, ALPHA/BETA FOLD FAMILY PROTEIN"/>
    <property type="match status" value="1"/>
</dbReference>